<feature type="domain" description="MotA/TolQ/ExbB proton channel" evidence="8">
    <location>
        <begin position="89"/>
        <end position="196"/>
    </location>
</feature>
<comment type="caution">
    <text evidence="9">The sequence shown here is derived from an EMBL/GenBank/DDBJ whole genome shotgun (WGS) entry which is preliminary data.</text>
</comment>
<dbReference type="Pfam" id="PF01618">
    <property type="entry name" value="MotA_ExbB"/>
    <property type="match status" value="1"/>
</dbReference>
<keyword evidence="5 7" id="KW-0472">Membrane</keyword>
<feature type="transmembrane region" description="Helical" evidence="7">
    <location>
        <begin position="161"/>
        <end position="185"/>
    </location>
</feature>
<evidence type="ECO:0000256" key="6">
    <source>
        <dbReference type="RuleBase" id="RU004057"/>
    </source>
</evidence>
<evidence type="ECO:0000259" key="8">
    <source>
        <dbReference type="Pfam" id="PF01618"/>
    </source>
</evidence>
<name>A0ABX1VFY1_9PLAN</name>
<dbReference type="RefSeq" id="WP_171188453.1">
    <property type="nucleotide sequence ID" value="NZ_WTPX01000108.1"/>
</dbReference>
<keyword evidence="2" id="KW-1003">Cell membrane</keyword>
<feature type="transmembrane region" description="Helical" evidence="7">
    <location>
        <begin position="6"/>
        <end position="30"/>
    </location>
</feature>
<gene>
    <name evidence="9" type="ORF">LzC2_30320</name>
</gene>
<keyword evidence="4 7" id="KW-1133">Transmembrane helix</keyword>
<dbReference type="Proteomes" id="UP000609651">
    <property type="component" value="Unassembled WGS sequence"/>
</dbReference>
<dbReference type="InterPro" id="IPR050790">
    <property type="entry name" value="ExbB/TolQ_transport"/>
</dbReference>
<comment type="subcellular location">
    <subcellularLocation>
        <location evidence="1">Cell membrane</location>
        <topology evidence="1">Multi-pass membrane protein</topology>
    </subcellularLocation>
    <subcellularLocation>
        <location evidence="6">Membrane</location>
        <topology evidence="6">Multi-pass membrane protein</topology>
    </subcellularLocation>
</comment>
<dbReference type="PANTHER" id="PTHR30625">
    <property type="entry name" value="PROTEIN TOLQ"/>
    <property type="match status" value="1"/>
</dbReference>
<proteinExistence type="inferred from homology"/>
<comment type="similarity">
    <text evidence="6">Belongs to the exbB/tolQ family.</text>
</comment>
<keyword evidence="6" id="KW-0813">Transport</keyword>
<evidence type="ECO:0000313" key="9">
    <source>
        <dbReference type="EMBL" id="NNJ26936.1"/>
    </source>
</evidence>
<dbReference type="PANTHER" id="PTHR30625:SF17">
    <property type="entry name" value="TOLQ-RELATED"/>
    <property type="match status" value="1"/>
</dbReference>
<organism evidence="9 10">
    <name type="scientific">Alienimonas chondri</name>
    <dbReference type="NCBI Taxonomy" id="2681879"/>
    <lineage>
        <taxon>Bacteria</taxon>
        <taxon>Pseudomonadati</taxon>
        <taxon>Planctomycetota</taxon>
        <taxon>Planctomycetia</taxon>
        <taxon>Planctomycetales</taxon>
        <taxon>Planctomycetaceae</taxon>
        <taxon>Alienimonas</taxon>
    </lineage>
</organism>
<keyword evidence="6" id="KW-0653">Protein transport</keyword>
<keyword evidence="3 7" id="KW-0812">Transmembrane</keyword>
<evidence type="ECO:0000313" key="10">
    <source>
        <dbReference type="Proteomes" id="UP000609651"/>
    </source>
</evidence>
<sequence>MQILDFAGTAIYIALGLTALIGLWITILLVRRVSQKQFKSVKAADEFIEECLSRVERRDYAGVTELCDSPPYWSKATPQLIQTATENRHLPPGRLRRTVAERFERHVLADLEYRSSWVATIVKTAPMLGLLGTVVGMISAFAKIASSGKTGTDPAALASDIAVALNTTASGLAIAIPMVIAGNLLQNKISKLQDGVEERLGQYLDGLIEAESGTA</sequence>
<evidence type="ECO:0000256" key="3">
    <source>
        <dbReference type="ARBA" id="ARBA00022692"/>
    </source>
</evidence>
<evidence type="ECO:0000256" key="1">
    <source>
        <dbReference type="ARBA" id="ARBA00004651"/>
    </source>
</evidence>
<evidence type="ECO:0000256" key="5">
    <source>
        <dbReference type="ARBA" id="ARBA00023136"/>
    </source>
</evidence>
<evidence type="ECO:0000256" key="7">
    <source>
        <dbReference type="SAM" id="Phobius"/>
    </source>
</evidence>
<accession>A0ABX1VFY1</accession>
<reference evidence="9 10" key="1">
    <citation type="journal article" date="2020" name="Syst. Appl. Microbiol.">
        <title>Alienimonas chondri sp. nov., a novel planctomycete isolated from the biofilm of the red alga Chondrus crispus.</title>
        <authorList>
            <person name="Vitorino I."/>
            <person name="Albuquerque L."/>
            <person name="Wiegand S."/>
            <person name="Kallscheuer N."/>
            <person name="da Costa M.S."/>
            <person name="Lobo-da-Cunha A."/>
            <person name="Jogler C."/>
            <person name="Lage O.M."/>
        </authorList>
    </citation>
    <scope>NUCLEOTIDE SEQUENCE [LARGE SCALE GENOMIC DNA]</scope>
    <source>
        <strain evidence="9 10">LzC2</strain>
    </source>
</reference>
<protein>
    <recommendedName>
        <fullName evidence="8">MotA/TolQ/ExbB proton channel domain-containing protein</fullName>
    </recommendedName>
</protein>
<dbReference type="EMBL" id="WTPX01000108">
    <property type="protein sequence ID" value="NNJ26936.1"/>
    <property type="molecule type" value="Genomic_DNA"/>
</dbReference>
<evidence type="ECO:0000256" key="2">
    <source>
        <dbReference type="ARBA" id="ARBA00022475"/>
    </source>
</evidence>
<keyword evidence="10" id="KW-1185">Reference proteome</keyword>
<feature type="transmembrane region" description="Helical" evidence="7">
    <location>
        <begin position="121"/>
        <end position="141"/>
    </location>
</feature>
<evidence type="ECO:0000256" key="4">
    <source>
        <dbReference type="ARBA" id="ARBA00022989"/>
    </source>
</evidence>
<dbReference type="InterPro" id="IPR002898">
    <property type="entry name" value="MotA_ExbB_proton_chnl"/>
</dbReference>